<dbReference type="NCBIfam" id="NF007215">
    <property type="entry name" value="PRK09637.1"/>
    <property type="match status" value="1"/>
</dbReference>
<comment type="similarity">
    <text evidence="1">Belongs to the sigma-70 factor family. ECF subfamily.</text>
</comment>
<dbReference type="PANTHER" id="PTHR43133">
    <property type="entry name" value="RNA POLYMERASE ECF-TYPE SIGMA FACTO"/>
    <property type="match status" value="1"/>
</dbReference>
<gene>
    <name evidence="7" type="primary">sigZ</name>
    <name evidence="7" type="ORF">KP803_08840</name>
</gene>
<sequence length="179" mass="20698">MKIETVWSEYRTSLKAFLHKNVSNPDDVDDLLQEILIKTYNNLGKIKDKNKIKPWLFQIANNTIIDFYRKSGKTTEEINDDVWETEPEEIVQELSTCVVPFIKALPDEHADLLTEIEIKGVSQKEYAQSKGIKYSTLKSRVQKSRTLLHKLFNDCCDFSIDSQGNLLDYEKKTSQCGKC</sequence>
<accession>A0A9X1XI48</accession>
<dbReference type="NCBIfam" id="TIGR02937">
    <property type="entry name" value="sigma70-ECF"/>
    <property type="match status" value="1"/>
</dbReference>
<evidence type="ECO:0000256" key="2">
    <source>
        <dbReference type="ARBA" id="ARBA00023015"/>
    </source>
</evidence>
<keyword evidence="4" id="KW-0804">Transcription</keyword>
<keyword evidence="8" id="KW-1185">Reference proteome</keyword>
<evidence type="ECO:0000313" key="7">
    <source>
        <dbReference type="EMBL" id="MCK6263384.1"/>
    </source>
</evidence>
<protein>
    <recommendedName>
        <fullName evidence="5">RNA polymerase sigma factor SigZ</fullName>
    </recommendedName>
</protein>
<evidence type="ECO:0000256" key="1">
    <source>
        <dbReference type="ARBA" id="ARBA00010641"/>
    </source>
</evidence>
<reference evidence="7" key="1">
    <citation type="submission" date="2021-11" db="EMBL/GenBank/DDBJ databases">
        <title>Vibrio ZSDE26 sp. nov. and Vibrio ZSDZ34 sp. nov., isolated from coastal seawater in Qingdao.</title>
        <authorList>
            <person name="Zhang P."/>
        </authorList>
    </citation>
    <scope>NUCLEOTIDE SEQUENCE</scope>
    <source>
        <strain evidence="7">ZSDE26</strain>
    </source>
</reference>
<dbReference type="EMBL" id="JAJHVV010000005">
    <property type="protein sequence ID" value="MCK6263384.1"/>
    <property type="molecule type" value="Genomic_DNA"/>
</dbReference>
<evidence type="ECO:0000256" key="3">
    <source>
        <dbReference type="ARBA" id="ARBA00023082"/>
    </source>
</evidence>
<dbReference type="InterPro" id="IPR007627">
    <property type="entry name" value="RNA_pol_sigma70_r2"/>
</dbReference>
<dbReference type="Gene3D" id="1.10.10.10">
    <property type="entry name" value="Winged helix-like DNA-binding domain superfamily/Winged helix DNA-binding domain"/>
    <property type="match status" value="1"/>
</dbReference>
<dbReference type="InterPro" id="IPR013325">
    <property type="entry name" value="RNA_pol_sigma_r2"/>
</dbReference>
<dbReference type="NCBIfam" id="TIGR02959">
    <property type="entry name" value="SigZ"/>
    <property type="match status" value="1"/>
</dbReference>
<evidence type="ECO:0000256" key="4">
    <source>
        <dbReference type="ARBA" id="ARBA00023163"/>
    </source>
</evidence>
<evidence type="ECO:0000259" key="6">
    <source>
        <dbReference type="Pfam" id="PF04542"/>
    </source>
</evidence>
<feature type="domain" description="RNA polymerase sigma-70 region 2" evidence="6">
    <location>
        <begin position="8"/>
        <end position="73"/>
    </location>
</feature>
<keyword evidence="2" id="KW-0805">Transcription regulation</keyword>
<dbReference type="SUPFAM" id="SSF88659">
    <property type="entry name" value="Sigma3 and sigma4 domains of RNA polymerase sigma factors"/>
    <property type="match status" value="1"/>
</dbReference>
<dbReference type="AlphaFoldDB" id="A0A9X1XI48"/>
<dbReference type="SUPFAM" id="SSF88946">
    <property type="entry name" value="Sigma2 domain of RNA polymerase sigma factors"/>
    <property type="match status" value="1"/>
</dbReference>
<dbReference type="PANTHER" id="PTHR43133:SF62">
    <property type="entry name" value="RNA POLYMERASE SIGMA FACTOR SIGZ"/>
    <property type="match status" value="1"/>
</dbReference>
<dbReference type="RefSeq" id="WP_248008475.1">
    <property type="nucleotide sequence ID" value="NZ_JAJHVV010000005.1"/>
</dbReference>
<evidence type="ECO:0000313" key="8">
    <source>
        <dbReference type="Proteomes" id="UP001139559"/>
    </source>
</evidence>
<proteinExistence type="inferred from homology"/>
<dbReference type="InterPro" id="IPR014284">
    <property type="entry name" value="RNA_pol_sigma-70_dom"/>
</dbReference>
<organism evidence="7 8">
    <name type="scientific">Vibrio amylolyticus</name>
    <dbReference type="NCBI Taxonomy" id="2847292"/>
    <lineage>
        <taxon>Bacteria</taxon>
        <taxon>Pseudomonadati</taxon>
        <taxon>Pseudomonadota</taxon>
        <taxon>Gammaproteobacteria</taxon>
        <taxon>Vibrionales</taxon>
        <taxon>Vibrionaceae</taxon>
        <taxon>Vibrio</taxon>
    </lineage>
</organism>
<dbReference type="GO" id="GO:0006352">
    <property type="term" value="P:DNA-templated transcription initiation"/>
    <property type="evidence" value="ECO:0007669"/>
    <property type="project" value="InterPro"/>
</dbReference>
<dbReference type="Proteomes" id="UP001139559">
    <property type="component" value="Unassembled WGS sequence"/>
</dbReference>
<evidence type="ECO:0000256" key="5">
    <source>
        <dbReference type="NCBIfam" id="TIGR02959"/>
    </source>
</evidence>
<dbReference type="InterPro" id="IPR014304">
    <property type="entry name" value="RNA_pol_sigma-Z"/>
</dbReference>
<keyword evidence="3" id="KW-0731">Sigma factor</keyword>
<name>A0A9X1XI48_9VIBR</name>
<dbReference type="InterPro" id="IPR036388">
    <property type="entry name" value="WH-like_DNA-bd_sf"/>
</dbReference>
<dbReference type="GO" id="GO:0016987">
    <property type="term" value="F:sigma factor activity"/>
    <property type="evidence" value="ECO:0007669"/>
    <property type="project" value="UniProtKB-KW"/>
</dbReference>
<dbReference type="Gene3D" id="1.10.1740.10">
    <property type="match status" value="1"/>
</dbReference>
<dbReference type="InterPro" id="IPR039425">
    <property type="entry name" value="RNA_pol_sigma-70-like"/>
</dbReference>
<dbReference type="InterPro" id="IPR013324">
    <property type="entry name" value="RNA_pol_sigma_r3/r4-like"/>
</dbReference>
<comment type="caution">
    <text evidence="7">The sequence shown here is derived from an EMBL/GenBank/DDBJ whole genome shotgun (WGS) entry which is preliminary data.</text>
</comment>
<dbReference type="Pfam" id="PF04542">
    <property type="entry name" value="Sigma70_r2"/>
    <property type="match status" value="1"/>
</dbReference>